<dbReference type="GO" id="GO:0003785">
    <property type="term" value="F:actin monomer binding"/>
    <property type="evidence" value="ECO:0007669"/>
    <property type="project" value="TreeGrafter"/>
</dbReference>
<evidence type="ECO:0000256" key="6">
    <source>
        <dbReference type="RuleBase" id="RU003908"/>
    </source>
</evidence>
<comment type="function">
    <text evidence="6">Binds to actin and affects the structure of the cytoskeleton. At high concentrations, profilin prevents the polymerization of actin, whereas it enhances it at low concentrations.</text>
</comment>
<dbReference type="SUPFAM" id="SSF55770">
    <property type="entry name" value="Profilin (actin-binding protein)"/>
    <property type="match status" value="1"/>
</dbReference>
<reference evidence="8" key="1">
    <citation type="submission" date="2023-03" db="EMBL/GenBank/DDBJ databases">
        <title>Massive genome expansion in bonnet fungi (Mycena s.s.) driven by repeated elements and novel gene families across ecological guilds.</title>
        <authorList>
            <consortium name="Lawrence Berkeley National Laboratory"/>
            <person name="Harder C.B."/>
            <person name="Miyauchi S."/>
            <person name="Viragh M."/>
            <person name="Kuo A."/>
            <person name="Thoen E."/>
            <person name="Andreopoulos B."/>
            <person name="Lu D."/>
            <person name="Skrede I."/>
            <person name="Drula E."/>
            <person name="Henrissat B."/>
            <person name="Morin E."/>
            <person name="Kohler A."/>
            <person name="Barry K."/>
            <person name="LaButti K."/>
            <person name="Morin E."/>
            <person name="Salamov A."/>
            <person name="Lipzen A."/>
            <person name="Mereny Z."/>
            <person name="Hegedus B."/>
            <person name="Baldrian P."/>
            <person name="Stursova M."/>
            <person name="Weitz H."/>
            <person name="Taylor A."/>
            <person name="Grigoriev I.V."/>
            <person name="Nagy L.G."/>
            <person name="Martin F."/>
            <person name="Kauserud H."/>
        </authorList>
    </citation>
    <scope>NUCLEOTIDE SEQUENCE</scope>
    <source>
        <strain evidence="8">CBHHK067</strain>
    </source>
</reference>
<evidence type="ECO:0000256" key="5">
    <source>
        <dbReference type="ARBA" id="ARBA00023212"/>
    </source>
</evidence>
<dbReference type="FunFam" id="3.30.450.30:FF:000001">
    <property type="entry name" value="Profilin"/>
    <property type="match status" value="1"/>
</dbReference>
<organism evidence="8 9">
    <name type="scientific">Mycena rosella</name>
    <name type="common">Pink bonnet</name>
    <name type="synonym">Agaricus rosellus</name>
    <dbReference type="NCBI Taxonomy" id="1033263"/>
    <lineage>
        <taxon>Eukaryota</taxon>
        <taxon>Fungi</taxon>
        <taxon>Dikarya</taxon>
        <taxon>Basidiomycota</taxon>
        <taxon>Agaricomycotina</taxon>
        <taxon>Agaricomycetes</taxon>
        <taxon>Agaricomycetidae</taxon>
        <taxon>Agaricales</taxon>
        <taxon>Marasmiineae</taxon>
        <taxon>Mycenaceae</taxon>
        <taxon>Mycena</taxon>
    </lineage>
</organism>
<keyword evidence="5 6" id="KW-0206">Cytoskeleton</keyword>
<dbReference type="InterPro" id="IPR005455">
    <property type="entry name" value="PFN_euk"/>
</dbReference>
<sequence>MSWQAYVDTNLVGSGKISKAAILGKQGGVWAASAGYTLSAEEQKAVIGAFSNVESVQASGLKLAGVKFFTVQITDNSIYGKKGGDGYVIVQTTQAILVAEYAAPVQAPEAVKVAEGLADYLRSVNY</sequence>
<dbReference type="EMBL" id="JARKIE010000008">
    <property type="protein sequence ID" value="KAJ7705607.1"/>
    <property type="molecule type" value="Genomic_DNA"/>
</dbReference>
<comment type="subcellular location">
    <subcellularLocation>
        <location evidence="1">Cytoplasm</location>
        <location evidence="1">Cytoskeleton</location>
    </subcellularLocation>
</comment>
<dbReference type="PANTHER" id="PTHR11604:SF0">
    <property type="entry name" value="PROFILIN"/>
    <property type="match status" value="1"/>
</dbReference>
<evidence type="ECO:0000256" key="3">
    <source>
        <dbReference type="ARBA" id="ARBA00022490"/>
    </source>
</evidence>
<dbReference type="CDD" id="cd00148">
    <property type="entry name" value="PROF"/>
    <property type="match status" value="1"/>
</dbReference>
<dbReference type="AlphaFoldDB" id="A0AAD7GUR8"/>
<dbReference type="Pfam" id="PF00235">
    <property type="entry name" value="Profilin"/>
    <property type="match status" value="1"/>
</dbReference>
<dbReference type="PANTHER" id="PTHR11604">
    <property type="entry name" value="PROFILIN"/>
    <property type="match status" value="1"/>
</dbReference>
<dbReference type="GO" id="GO:0005938">
    <property type="term" value="C:cell cortex"/>
    <property type="evidence" value="ECO:0007669"/>
    <property type="project" value="TreeGrafter"/>
</dbReference>
<dbReference type="Gene3D" id="3.30.450.30">
    <property type="entry name" value="Dynein light chain 2a, cytoplasmic"/>
    <property type="match status" value="1"/>
</dbReference>
<dbReference type="SMART" id="SM00392">
    <property type="entry name" value="PROF"/>
    <property type="match status" value="1"/>
</dbReference>
<dbReference type="PROSITE" id="PS00414">
    <property type="entry name" value="PROFILIN"/>
    <property type="match status" value="1"/>
</dbReference>
<comment type="subunit">
    <text evidence="6">Occurs in many kinds of cells as a complex with monomeric actin in a 1:1 ratio.</text>
</comment>
<comment type="similarity">
    <text evidence="2 7">Belongs to the profilin family.</text>
</comment>
<accession>A0AAD7GUR8</accession>
<dbReference type="PRINTS" id="PR00392">
    <property type="entry name" value="PROFILIN"/>
</dbReference>
<keyword evidence="9" id="KW-1185">Reference proteome</keyword>
<dbReference type="InterPro" id="IPR036140">
    <property type="entry name" value="PFN_sf"/>
</dbReference>
<evidence type="ECO:0000313" key="8">
    <source>
        <dbReference type="EMBL" id="KAJ7705607.1"/>
    </source>
</evidence>
<dbReference type="Proteomes" id="UP001221757">
    <property type="component" value="Unassembled WGS sequence"/>
</dbReference>
<dbReference type="GO" id="GO:0005856">
    <property type="term" value="C:cytoskeleton"/>
    <property type="evidence" value="ECO:0007669"/>
    <property type="project" value="UniProtKB-SubCell"/>
</dbReference>
<dbReference type="InterPro" id="IPR048278">
    <property type="entry name" value="PFN"/>
</dbReference>
<proteinExistence type="inferred from homology"/>
<evidence type="ECO:0000256" key="4">
    <source>
        <dbReference type="ARBA" id="ARBA00023203"/>
    </source>
</evidence>
<dbReference type="PRINTS" id="PR01640">
    <property type="entry name" value="PROFILINPLNT"/>
</dbReference>
<evidence type="ECO:0000256" key="1">
    <source>
        <dbReference type="ARBA" id="ARBA00004245"/>
    </source>
</evidence>
<gene>
    <name evidence="8" type="ORF">B0H17DRAFT_1038406</name>
</gene>
<keyword evidence="4 7" id="KW-0009">Actin-binding</keyword>
<evidence type="ECO:0000313" key="9">
    <source>
        <dbReference type="Proteomes" id="UP001221757"/>
    </source>
</evidence>
<protein>
    <recommendedName>
        <fullName evidence="7">Profilin</fullName>
    </recommendedName>
</protein>
<comment type="caution">
    <text evidence="8">The sequence shown here is derived from an EMBL/GenBank/DDBJ whole genome shotgun (WGS) entry which is preliminary data.</text>
</comment>
<name>A0AAD7GUR8_MYCRO</name>
<keyword evidence="3" id="KW-0963">Cytoplasm</keyword>
<dbReference type="InterPro" id="IPR027310">
    <property type="entry name" value="Profilin_CS"/>
</dbReference>
<evidence type="ECO:0000256" key="7">
    <source>
        <dbReference type="RuleBase" id="RU003909"/>
    </source>
</evidence>
<evidence type="ECO:0000256" key="2">
    <source>
        <dbReference type="ARBA" id="ARBA00010058"/>
    </source>
</evidence>